<dbReference type="AlphaFoldDB" id="A0A9D4QNY8"/>
<dbReference type="Gene3D" id="3.40.50.10140">
    <property type="entry name" value="Toll/interleukin-1 receptor homology (TIR) domain"/>
    <property type="match status" value="1"/>
</dbReference>
<dbReference type="PANTHER" id="PTHR46270:SF2">
    <property type="entry name" value="TIR DOMAIN-CONTAINING PROTEIN"/>
    <property type="match status" value="1"/>
</dbReference>
<reference evidence="2" key="2">
    <citation type="submission" date="2020-11" db="EMBL/GenBank/DDBJ databases">
        <authorList>
            <person name="McCartney M.A."/>
            <person name="Auch B."/>
            <person name="Kono T."/>
            <person name="Mallez S."/>
            <person name="Becker A."/>
            <person name="Gohl D.M."/>
            <person name="Silverstein K.A.T."/>
            <person name="Koren S."/>
            <person name="Bechman K.B."/>
            <person name="Herman A."/>
            <person name="Abrahante J.E."/>
            <person name="Garbe J."/>
        </authorList>
    </citation>
    <scope>NUCLEOTIDE SEQUENCE</scope>
    <source>
        <strain evidence="2">Duluth1</strain>
        <tissue evidence="2">Whole animal</tissue>
    </source>
</reference>
<name>A0A9D4QNY8_DREPO</name>
<dbReference type="Proteomes" id="UP000828390">
    <property type="component" value="Unassembled WGS sequence"/>
</dbReference>
<comment type="caution">
    <text evidence="2">The sequence shown here is derived from an EMBL/GenBank/DDBJ whole genome shotgun (WGS) entry which is preliminary data.</text>
</comment>
<dbReference type="InterPro" id="IPR035897">
    <property type="entry name" value="Toll_tir_struct_dom_sf"/>
</dbReference>
<reference evidence="2" key="1">
    <citation type="journal article" date="2019" name="bioRxiv">
        <title>The Genome of the Zebra Mussel, Dreissena polymorpha: A Resource for Invasive Species Research.</title>
        <authorList>
            <person name="McCartney M.A."/>
            <person name="Auch B."/>
            <person name="Kono T."/>
            <person name="Mallez S."/>
            <person name="Zhang Y."/>
            <person name="Obille A."/>
            <person name="Becker A."/>
            <person name="Abrahante J.E."/>
            <person name="Garbe J."/>
            <person name="Badalamenti J.P."/>
            <person name="Herman A."/>
            <person name="Mangelson H."/>
            <person name="Liachko I."/>
            <person name="Sullivan S."/>
            <person name="Sone E.D."/>
            <person name="Koren S."/>
            <person name="Silverstein K.A.T."/>
            <person name="Beckman K.B."/>
            <person name="Gohl D.M."/>
        </authorList>
    </citation>
    <scope>NUCLEOTIDE SEQUENCE</scope>
    <source>
        <strain evidence="2">Duluth1</strain>
        <tissue evidence="2">Whole animal</tissue>
    </source>
</reference>
<evidence type="ECO:0000259" key="1">
    <source>
        <dbReference type="Pfam" id="PF13676"/>
    </source>
</evidence>
<dbReference type="Pfam" id="PF13676">
    <property type="entry name" value="TIR_2"/>
    <property type="match status" value="1"/>
</dbReference>
<dbReference type="InterPro" id="IPR000157">
    <property type="entry name" value="TIR_dom"/>
</dbReference>
<gene>
    <name evidence="2" type="ORF">DPMN_110423</name>
</gene>
<sequence length="462" mass="52572">NEPLEGLDLFAFNSAVGILHNCARNPNVDKSLFRNVNTIEVLTKYLQSSLVYVKMVTVLVLGNLVTENEVSKLATDNSVIDFLHQATIKAADHKDRKEGGFSLCELIEGLASMARSDENKTLIFEKQDIIALVTKMLTAKDTSDFETLACVKLLWELAFRDSIKKKIKANKVLVEIIKQLQDSKNAEVKNAARSAFFVLVGKDQRLDASVRETPGQSQKPPVPGVLAAAIKPSGKHIMISYCWNDKETVLKINHELVQRGFKIWIDVQEMNKYQNVLEGMARAVEEASIVLICYSEHYQNSRNCRTEAEYVYAKDKPFIPLKMQRGYMAEGWLGILVGVKLYIEFSPHYPFETKLEELSSRISKELGKEPTPQENVPVIKPTTKKTFKMWKNEDLQAWLKAHNMEGSSFKKVRALSGANLHYLHHVMSRAPETFYRWLETQLGLKTLDEFRTFEDALKEPLQ</sequence>
<protein>
    <recommendedName>
        <fullName evidence="1">TIR domain-containing protein</fullName>
    </recommendedName>
</protein>
<dbReference type="EMBL" id="JAIWYP010000004">
    <property type="protein sequence ID" value="KAH3837045.1"/>
    <property type="molecule type" value="Genomic_DNA"/>
</dbReference>
<dbReference type="InterPro" id="IPR011989">
    <property type="entry name" value="ARM-like"/>
</dbReference>
<feature type="domain" description="TIR" evidence="1">
    <location>
        <begin position="237"/>
        <end position="358"/>
    </location>
</feature>
<dbReference type="SUPFAM" id="SSF48371">
    <property type="entry name" value="ARM repeat"/>
    <property type="match status" value="1"/>
</dbReference>
<evidence type="ECO:0000313" key="2">
    <source>
        <dbReference type="EMBL" id="KAH3837045.1"/>
    </source>
</evidence>
<accession>A0A9D4QNY8</accession>
<evidence type="ECO:0000313" key="3">
    <source>
        <dbReference type="Proteomes" id="UP000828390"/>
    </source>
</evidence>
<dbReference type="SUPFAM" id="SSF52200">
    <property type="entry name" value="Toll/Interleukin receptor TIR domain"/>
    <property type="match status" value="1"/>
</dbReference>
<keyword evidence="3" id="KW-1185">Reference proteome</keyword>
<dbReference type="GO" id="GO:0007165">
    <property type="term" value="P:signal transduction"/>
    <property type="evidence" value="ECO:0007669"/>
    <property type="project" value="InterPro"/>
</dbReference>
<feature type="non-terminal residue" evidence="2">
    <location>
        <position position="462"/>
    </location>
</feature>
<dbReference type="PANTHER" id="PTHR46270">
    <property type="entry name" value="ARMADILLO-TYPE FOLD-RELATED"/>
    <property type="match status" value="1"/>
</dbReference>
<organism evidence="2 3">
    <name type="scientific">Dreissena polymorpha</name>
    <name type="common">Zebra mussel</name>
    <name type="synonym">Mytilus polymorpha</name>
    <dbReference type="NCBI Taxonomy" id="45954"/>
    <lineage>
        <taxon>Eukaryota</taxon>
        <taxon>Metazoa</taxon>
        <taxon>Spiralia</taxon>
        <taxon>Lophotrochozoa</taxon>
        <taxon>Mollusca</taxon>
        <taxon>Bivalvia</taxon>
        <taxon>Autobranchia</taxon>
        <taxon>Heteroconchia</taxon>
        <taxon>Euheterodonta</taxon>
        <taxon>Imparidentia</taxon>
        <taxon>Neoheterodontei</taxon>
        <taxon>Myida</taxon>
        <taxon>Dreissenoidea</taxon>
        <taxon>Dreissenidae</taxon>
        <taxon>Dreissena</taxon>
    </lineage>
</organism>
<dbReference type="Gene3D" id="1.25.10.10">
    <property type="entry name" value="Leucine-rich Repeat Variant"/>
    <property type="match status" value="1"/>
</dbReference>
<proteinExistence type="predicted"/>
<dbReference type="InterPro" id="IPR016024">
    <property type="entry name" value="ARM-type_fold"/>
</dbReference>